<dbReference type="InterPro" id="IPR002840">
    <property type="entry name" value="PMDh-S-like_dom"/>
</dbReference>
<dbReference type="OrthoDB" id="2594507at2759"/>
<dbReference type="PANTHER" id="PTHR36577">
    <property type="entry name" value="DUF521 DOMAIN PROTEIN (AFU_ORTHOLOGUE AFUA_6G00490)"/>
    <property type="match status" value="1"/>
</dbReference>
<dbReference type="STRING" id="212818.A0A0D2A7B1"/>
<dbReference type="HOGENOM" id="CLU_018825_2_0_1"/>
<sequence>MSTTSVTSNNLQKMRLQGRSLVRGAASGKLLWADVGLSFWGGVDPLTGMIVDHHHPLMGECMAGRILAIPSGRGSCTGSGIILELLMRGYGPAALVFQHQEEILSLGVIVASRMFNLSIPVLLLSPNDFASLREWKTACVKNNIVSRADLTSSIEPELPAHEKNLPTVSLSSKDQDMLVGKHGPAAKSAFEILLKFAELQGASQFIDVSQAHIDACIYTGPSGVLFVQKLLDLGAKFTITTTLNSISIDRRRWQEMGMDPTVSAEAERLADAYMAMGACMSFTCAPYLRDKIPEMGENIGWAESNAVVYANSVLGARTQKYPDFLDVCIALTGRAPLSGCHVEENRKPSLVLQVPHIAEADDLFYPVAGYLIGQLSGPNIPLIIGLENAHPSVSDLKAFGAAFATTASAAMFHIRGVTPEASKGSMASYQLQLPQPIVLSKQDLLKTYKQLNTAKSGTIDLISLGSPHFSLSEFSTLTTLISALSPNAPSRAVIPVTITTSRQIYSQAMHAGYIKILEDFAATIVTDTCWCMLTEPVVPIGSKTIMTNSAKYAHYAPGLVNRSVVLGGLKECVDVAVGRIDVLMREVPEWLKLSEDVYG</sequence>
<dbReference type="CDD" id="cd01356">
    <property type="entry name" value="AcnX_swivel"/>
    <property type="match status" value="1"/>
</dbReference>
<keyword evidence="6" id="KW-1185">Reference proteome</keyword>
<dbReference type="InterPro" id="IPR007506">
    <property type="entry name" value="PMDh-L-like_dom"/>
</dbReference>
<evidence type="ECO:0008006" key="7">
    <source>
        <dbReference type="Google" id="ProtNLM"/>
    </source>
</evidence>
<feature type="domain" description="Phosphomevalonate dehydratase large subunit-like" evidence="4">
    <location>
        <begin position="169"/>
        <end position="574"/>
    </location>
</feature>
<organism evidence="5 6">
    <name type="scientific">Exophiala mesophila</name>
    <name type="common">Black yeast-like fungus</name>
    <dbReference type="NCBI Taxonomy" id="212818"/>
    <lineage>
        <taxon>Eukaryota</taxon>
        <taxon>Fungi</taxon>
        <taxon>Dikarya</taxon>
        <taxon>Ascomycota</taxon>
        <taxon>Pezizomycotina</taxon>
        <taxon>Eurotiomycetes</taxon>
        <taxon>Chaetothyriomycetidae</taxon>
        <taxon>Chaetothyriales</taxon>
        <taxon>Herpotrichiellaceae</taxon>
        <taxon>Exophiala</taxon>
    </lineage>
</organism>
<feature type="domain" description="Phosphomevalonate dehydratase small subunit-like" evidence="3">
    <location>
        <begin position="37"/>
        <end position="121"/>
    </location>
</feature>
<dbReference type="GO" id="GO:0016829">
    <property type="term" value="F:lyase activity"/>
    <property type="evidence" value="ECO:0007669"/>
    <property type="project" value="UniProtKB-KW"/>
</dbReference>
<dbReference type="InterPro" id="IPR012047">
    <property type="entry name" value="AcnX"/>
</dbReference>
<proteinExistence type="predicted"/>
<evidence type="ECO:0000313" key="6">
    <source>
        <dbReference type="Proteomes" id="UP000054302"/>
    </source>
</evidence>
<protein>
    <recommendedName>
        <fullName evidence="7">Aconitase X catalytic domain-containing protein</fullName>
    </recommendedName>
</protein>
<dbReference type="EMBL" id="KN847521">
    <property type="protein sequence ID" value="KIV94883.1"/>
    <property type="molecule type" value="Genomic_DNA"/>
</dbReference>
<evidence type="ECO:0000256" key="1">
    <source>
        <dbReference type="ARBA" id="ARBA00023004"/>
    </source>
</evidence>
<dbReference type="Pfam" id="PF01989">
    <property type="entry name" value="AcnX_swivel_put"/>
    <property type="match status" value="1"/>
</dbReference>
<dbReference type="Gene3D" id="3.50.30.10">
    <property type="entry name" value="Phosphohistidine domain"/>
    <property type="match status" value="1"/>
</dbReference>
<reference evidence="5 6" key="1">
    <citation type="submission" date="2015-01" db="EMBL/GenBank/DDBJ databases">
        <title>The Genome Sequence of Exophiala mesophila CBS40295.</title>
        <authorList>
            <consortium name="The Broad Institute Genomics Platform"/>
            <person name="Cuomo C."/>
            <person name="de Hoog S."/>
            <person name="Gorbushina A."/>
            <person name="Stielow B."/>
            <person name="Teixiera M."/>
            <person name="Abouelleil A."/>
            <person name="Chapman S.B."/>
            <person name="Priest M."/>
            <person name="Young S.K."/>
            <person name="Wortman J."/>
            <person name="Nusbaum C."/>
            <person name="Birren B."/>
        </authorList>
    </citation>
    <scope>NUCLEOTIDE SEQUENCE [LARGE SCALE GENOMIC DNA]</scope>
    <source>
        <strain evidence="5 6">CBS 40295</strain>
    </source>
</reference>
<keyword evidence="2" id="KW-0456">Lyase</keyword>
<dbReference type="PANTHER" id="PTHR36577:SF3">
    <property type="entry name" value="DUF521 DOMAIN PROTEIN (AFU_ORTHOLOGUE AFUA_6G00490)"/>
    <property type="match status" value="1"/>
</dbReference>
<evidence type="ECO:0000259" key="4">
    <source>
        <dbReference type="Pfam" id="PF04412"/>
    </source>
</evidence>
<dbReference type="Pfam" id="PF04412">
    <property type="entry name" value="AcnX"/>
    <property type="match status" value="1"/>
</dbReference>
<dbReference type="AlphaFoldDB" id="A0A0D2A7B1"/>
<evidence type="ECO:0000313" key="5">
    <source>
        <dbReference type="EMBL" id="KIV94883.1"/>
    </source>
</evidence>
<dbReference type="SUPFAM" id="SSF52016">
    <property type="entry name" value="LeuD/IlvD-like"/>
    <property type="match status" value="1"/>
</dbReference>
<keyword evidence="1" id="KW-0408">Iron</keyword>
<dbReference type="RefSeq" id="XP_016226457.1">
    <property type="nucleotide sequence ID" value="XM_016366939.1"/>
</dbReference>
<dbReference type="VEuPathDB" id="FungiDB:PV10_02604"/>
<dbReference type="PIRSF" id="PIRSF036630">
    <property type="entry name" value="UCP036630"/>
    <property type="match status" value="1"/>
</dbReference>
<name>A0A0D2A7B1_EXOME</name>
<evidence type="ECO:0000259" key="3">
    <source>
        <dbReference type="Pfam" id="PF01989"/>
    </source>
</evidence>
<gene>
    <name evidence="5" type="ORF">PV10_02604</name>
</gene>
<dbReference type="GeneID" id="27320449"/>
<dbReference type="OMA" id="CHLPEGR"/>
<dbReference type="Proteomes" id="UP000054302">
    <property type="component" value="Unassembled WGS sequence"/>
</dbReference>
<evidence type="ECO:0000256" key="2">
    <source>
        <dbReference type="ARBA" id="ARBA00023239"/>
    </source>
</evidence>
<dbReference type="CDD" id="cd01355">
    <property type="entry name" value="AcnX"/>
    <property type="match status" value="1"/>
</dbReference>
<accession>A0A0D2A7B1</accession>